<evidence type="ECO:0008006" key="3">
    <source>
        <dbReference type="Google" id="ProtNLM"/>
    </source>
</evidence>
<reference evidence="2" key="1">
    <citation type="submission" date="2022-10" db="EMBL/GenBank/DDBJ databases">
        <title>The complete genomes of actinobacterial strains from the NBC collection.</title>
        <authorList>
            <person name="Joergensen T.S."/>
            <person name="Alvarez Arevalo M."/>
            <person name="Sterndorff E.B."/>
            <person name="Faurdal D."/>
            <person name="Vuksanovic O."/>
            <person name="Mourched A.-S."/>
            <person name="Charusanti P."/>
            <person name="Shaw S."/>
            <person name="Blin K."/>
            <person name="Weber T."/>
        </authorList>
    </citation>
    <scope>NUCLEOTIDE SEQUENCE</scope>
    <source>
        <strain evidence="2">NBC_00008</strain>
    </source>
</reference>
<dbReference type="EMBL" id="CP108313">
    <property type="protein sequence ID" value="WTW69860.1"/>
    <property type="molecule type" value="Genomic_DNA"/>
</dbReference>
<proteinExistence type="predicted"/>
<name>A0AAU2VQS7_9ACTN</name>
<evidence type="ECO:0000256" key="1">
    <source>
        <dbReference type="SAM" id="MobiDB-lite"/>
    </source>
</evidence>
<evidence type="ECO:0000313" key="2">
    <source>
        <dbReference type="EMBL" id="WTW69860.1"/>
    </source>
</evidence>
<feature type="compositionally biased region" description="Polar residues" evidence="1">
    <location>
        <begin position="49"/>
        <end position="58"/>
    </location>
</feature>
<feature type="region of interest" description="Disordered" evidence="1">
    <location>
        <begin position="1"/>
        <end position="58"/>
    </location>
</feature>
<accession>A0AAU2VQS7</accession>
<organism evidence="2">
    <name type="scientific">Streptomyces sp. NBC_00008</name>
    <dbReference type="NCBI Taxonomy" id="2903610"/>
    <lineage>
        <taxon>Bacteria</taxon>
        <taxon>Bacillati</taxon>
        <taxon>Actinomycetota</taxon>
        <taxon>Actinomycetes</taxon>
        <taxon>Kitasatosporales</taxon>
        <taxon>Streptomycetaceae</taxon>
        <taxon>Streptomyces</taxon>
    </lineage>
</organism>
<gene>
    <name evidence="2" type="ORF">OG398_17055</name>
</gene>
<dbReference type="AlphaFoldDB" id="A0AAU2VQS7"/>
<sequence>MDPTKSPGYILDDVTLLGGSGSAETDGAEPDPTPPTDTGKPTPTDAPSTPAQDPTTTG</sequence>
<feature type="compositionally biased region" description="Low complexity" evidence="1">
    <location>
        <begin position="36"/>
        <end position="47"/>
    </location>
</feature>
<protein>
    <recommendedName>
        <fullName evidence="3">Sigma-like protein</fullName>
    </recommendedName>
</protein>